<organism evidence="3 4">
    <name type="scientific">Chitinophaga flava</name>
    <dbReference type="NCBI Taxonomy" id="2259036"/>
    <lineage>
        <taxon>Bacteria</taxon>
        <taxon>Pseudomonadati</taxon>
        <taxon>Bacteroidota</taxon>
        <taxon>Chitinophagia</taxon>
        <taxon>Chitinophagales</taxon>
        <taxon>Chitinophagaceae</taxon>
        <taxon>Chitinophaga</taxon>
    </lineage>
</organism>
<evidence type="ECO:0000256" key="2">
    <source>
        <dbReference type="SAM" id="SignalP"/>
    </source>
</evidence>
<evidence type="ECO:0000313" key="3">
    <source>
        <dbReference type="EMBL" id="RBL88510.1"/>
    </source>
</evidence>
<proteinExistence type="predicted"/>
<protein>
    <recommendedName>
        <fullName evidence="5">Peptidase S74 domain-containing protein</fullName>
    </recommendedName>
</protein>
<sequence>MKRIVLFIVICTLSRMTVTAQNGPLKFQDNPLVFYGQDGHWEARQDAFSNLVWKSYSTQYFMINDTYFLQNGNVGIGIPAPTAKLQVAGNIVASELVVLNDPGNNTTPYLSGLTIYNRGASGNSYGWKWQTASVGGGFGVYPNSMELWEYPDVDNSNNCCRGRLKIAKSTGVNVYPQAVVIDGNGNLALGGYTDAGNNTLSVNGSVGIGTNNAQGYRLAVVGSMIAERIKVKSQASWPDFVFHHGYKLPSLATLENYIKENQHLPEIPSAAEVQENGIDVGEMNRKLLQKVEELTLYIIDLQKQVNELKKNQHQDK</sequence>
<gene>
    <name evidence="3" type="ORF">DF182_18190</name>
</gene>
<keyword evidence="2" id="KW-0732">Signal</keyword>
<feature type="coiled-coil region" evidence="1">
    <location>
        <begin position="284"/>
        <end position="311"/>
    </location>
</feature>
<feature type="chain" id="PRO_5016893391" description="Peptidase S74 domain-containing protein" evidence="2">
    <location>
        <begin position="21"/>
        <end position="316"/>
    </location>
</feature>
<keyword evidence="1" id="KW-0175">Coiled coil</keyword>
<evidence type="ECO:0000256" key="1">
    <source>
        <dbReference type="SAM" id="Coils"/>
    </source>
</evidence>
<dbReference type="Proteomes" id="UP000253410">
    <property type="component" value="Unassembled WGS sequence"/>
</dbReference>
<keyword evidence="4" id="KW-1185">Reference proteome</keyword>
<dbReference type="EMBL" id="QFFJ01000002">
    <property type="protein sequence ID" value="RBL88510.1"/>
    <property type="molecule type" value="Genomic_DNA"/>
</dbReference>
<name>A0A365XQV0_9BACT</name>
<accession>A0A365XQV0</accession>
<reference evidence="3 4" key="1">
    <citation type="submission" date="2018-05" db="EMBL/GenBank/DDBJ databases">
        <title>Chitinophaga sp. K3CV102501T nov., isolated from isolated from a monsoon evergreen broad-leaved forest soil.</title>
        <authorList>
            <person name="Lv Y."/>
        </authorList>
    </citation>
    <scope>NUCLEOTIDE SEQUENCE [LARGE SCALE GENOMIC DNA]</scope>
    <source>
        <strain evidence="3 4">GDMCC 1.1325</strain>
    </source>
</reference>
<feature type="signal peptide" evidence="2">
    <location>
        <begin position="1"/>
        <end position="20"/>
    </location>
</feature>
<comment type="caution">
    <text evidence="3">The sequence shown here is derived from an EMBL/GenBank/DDBJ whole genome shotgun (WGS) entry which is preliminary data.</text>
</comment>
<dbReference type="AlphaFoldDB" id="A0A365XQV0"/>
<evidence type="ECO:0000313" key="4">
    <source>
        <dbReference type="Proteomes" id="UP000253410"/>
    </source>
</evidence>
<dbReference type="OrthoDB" id="9808753at2"/>
<evidence type="ECO:0008006" key="5">
    <source>
        <dbReference type="Google" id="ProtNLM"/>
    </source>
</evidence>
<dbReference type="RefSeq" id="WP_113617251.1">
    <property type="nucleotide sequence ID" value="NZ_QFFJ01000002.1"/>
</dbReference>